<feature type="chain" id="PRO_5043673977" evidence="1">
    <location>
        <begin position="25"/>
        <end position="232"/>
    </location>
</feature>
<keyword evidence="3" id="KW-1185">Reference proteome</keyword>
<gene>
    <name evidence="2" type="ORF">GSLYS_00007719001</name>
</gene>
<feature type="signal peptide" evidence="1">
    <location>
        <begin position="1"/>
        <end position="24"/>
    </location>
</feature>
<dbReference type="AlphaFoldDB" id="A0AAV2HLK7"/>
<dbReference type="EMBL" id="CAXITT010000151">
    <property type="protein sequence ID" value="CAL1533759.1"/>
    <property type="molecule type" value="Genomic_DNA"/>
</dbReference>
<keyword evidence="1" id="KW-0732">Signal</keyword>
<comment type="caution">
    <text evidence="2">The sequence shown here is derived from an EMBL/GenBank/DDBJ whole genome shotgun (WGS) entry which is preliminary data.</text>
</comment>
<accession>A0AAV2HLK7</accession>
<protein>
    <submittedName>
        <fullName evidence="2">Uncharacterized protein</fullName>
    </submittedName>
</protein>
<name>A0AAV2HLK7_LYMST</name>
<organism evidence="2 3">
    <name type="scientific">Lymnaea stagnalis</name>
    <name type="common">Great pond snail</name>
    <name type="synonym">Helix stagnalis</name>
    <dbReference type="NCBI Taxonomy" id="6523"/>
    <lineage>
        <taxon>Eukaryota</taxon>
        <taxon>Metazoa</taxon>
        <taxon>Spiralia</taxon>
        <taxon>Lophotrochozoa</taxon>
        <taxon>Mollusca</taxon>
        <taxon>Gastropoda</taxon>
        <taxon>Heterobranchia</taxon>
        <taxon>Euthyneura</taxon>
        <taxon>Panpulmonata</taxon>
        <taxon>Hygrophila</taxon>
        <taxon>Lymnaeoidea</taxon>
        <taxon>Lymnaeidae</taxon>
        <taxon>Lymnaea</taxon>
    </lineage>
</organism>
<evidence type="ECO:0000313" key="2">
    <source>
        <dbReference type="EMBL" id="CAL1533759.1"/>
    </source>
</evidence>
<proteinExistence type="predicted"/>
<reference evidence="2 3" key="1">
    <citation type="submission" date="2024-04" db="EMBL/GenBank/DDBJ databases">
        <authorList>
            <consortium name="Genoscope - CEA"/>
            <person name="William W."/>
        </authorList>
    </citation>
    <scope>NUCLEOTIDE SEQUENCE [LARGE SCALE GENOMIC DNA]</scope>
</reference>
<evidence type="ECO:0000256" key="1">
    <source>
        <dbReference type="SAM" id="SignalP"/>
    </source>
</evidence>
<evidence type="ECO:0000313" key="3">
    <source>
        <dbReference type="Proteomes" id="UP001497497"/>
    </source>
</evidence>
<dbReference type="Proteomes" id="UP001497497">
    <property type="component" value="Unassembled WGS sequence"/>
</dbReference>
<sequence length="232" mass="25945">MTESLTACLLVFVTITCFSETITGASVETHFCQNTTAEVNATSWPQNDSRILLALTVDTDPPHKVLTQISFGISLYTIFFQCITNPNNSICSAHYHNNSVTEIESSETPSLNYTNRGQKFRCLLNTNTSILECFRENDVNAGKNLFMIIKENKTVDTATTYSPLVALDSQQAIVHILCIEEHEISCDCFADVIDEYYFTPNQGNHTNQGVKMISSPGIWLTFSAFFMSLYTL</sequence>